<feature type="compositionally biased region" description="Low complexity" evidence="1">
    <location>
        <begin position="587"/>
        <end position="597"/>
    </location>
</feature>
<evidence type="ECO:0000313" key="2">
    <source>
        <dbReference type="EMBL" id="KAG9245191.1"/>
    </source>
</evidence>
<feature type="compositionally biased region" description="Polar residues" evidence="1">
    <location>
        <begin position="555"/>
        <end position="569"/>
    </location>
</feature>
<feature type="region of interest" description="Disordered" evidence="1">
    <location>
        <begin position="302"/>
        <end position="430"/>
    </location>
</feature>
<gene>
    <name evidence="2" type="ORF">BJ878DRAFT_31551</name>
</gene>
<dbReference type="OrthoDB" id="436496at2759"/>
<accession>A0A9P8CH80</accession>
<keyword evidence="3" id="KW-1185">Reference proteome</keyword>
<comment type="caution">
    <text evidence="2">The sequence shown here is derived from an EMBL/GenBank/DDBJ whole genome shotgun (WGS) entry which is preliminary data.</text>
</comment>
<protein>
    <submittedName>
        <fullName evidence="2">Uncharacterized protein</fullName>
    </submittedName>
</protein>
<feature type="compositionally biased region" description="Basic and acidic residues" evidence="1">
    <location>
        <begin position="577"/>
        <end position="586"/>
    </location>
</feature>
<proteinExistence type="predicted"/>
<feature type="compositionally biased region" description="Polar residues" evidence="1">
    <location>
        <begin position="490"/>
        <end position="507"/>
    </location>
</feature>
<feature type="region of interest" description="Disordered" evidence="1">
    <location>
        <begin position="452"/>
        <end position="524"/>
    </location>
</feature>
<feature type="compositionally biased region" description="Basic and acidic residues" evidence="1">
    <location>
        <begin position="508"/>
        <end position="522"/>
    </location>
</feature>
<feature type="compositionally biased region" description="Low complexity" evidence="1">
    <location>
        <begin position="397"/>
        <end position="413"/>
    </location>
</feature>
<reference evidence="2" key="1">
    <citation type="journal article" date="2021" name="IMA Fungus">
        <title>Genomic characterization of three marine fungi, including Emericellopsis atlantica sp. nov. with signatures of a generalist lifestyle and marine biomass degradation.</title>
        <authorList>
            <person name="Hagestad O.C."/>
            <person name="Hou L."/>
            <person name="Andersen J.H."/>
            <person name="Hansen E.H."/>
            <person name="Altermark B."/>
            <person name="Li C."/>
            <person name="Kuhnert E."/>
            <person name="Cox R.J."/>
            <person name="Crous P.W."/>
            <person name="Spatafora J.W."/>
            <person name="Lail K."/>
            <person name="Amirebrahimi M."/>
            <person name="Lipzen A."/>
            <person name="Pangilinan J."/>
            <person name="Andreopoulos W."/>
            <person name="Hayes R.D."/>
            <person name="Ng V."/>
            <person name="Grigoriev I.V."/>
            <person name="Jackson S.A."/>
            <person name="Sutton T.D.S."/>
            <person name="Dobson A.D.W."/>
            <person name="Rama T."/>
        </authorList>
    </citation>
    <scope>NUCLEOTIDE SEQUENCE</scope>
    <source>
        <strain evidence="2">TRa3180A</strain>
    </source>
</reference>
<dbReference type="Proteomes" id="UP000887226">
    <property type="component" value="Unassembled WGS sequence"/>
</dbReference>
<evidence type="ECO:0000313" key="3">
    <source>
        <dbReference type="Proteomes" id="UP000887226"/>
    </source>
</evidence>
<dbReference type="AlphaFoldDB" id="A0A9P8CH80"/>
<feature type="region of interest" description="Disordered" evidence="1">
    <location>
        <begin position="555"/>
        <end position="612"/>
    </location>
</feature>
<organism evidence="2 3">
    <name type="scientific">Calycina marina</name>
    <dbReference type="NCBI Taxonomy" id="1763456"/>
    <lineage>
        <taxon>Eukaryota</taxon>
        <taxon>Fungi</taxon>
        <taxon>Dikarya</taxon>
        <taxon>Ascomycota</taxon>
        <taxon>Pezizomycotina</taxon>
        <taxon>Leotiomycetes</taxon>
        <taxon>Helotiales</taxon>
        <taxon>Pezizellaceae</taxon>
        <taxon>Calycina</taxon>
    </lineage>
</organism>
<evidence type="ECO:0000256" key="1">
    <source>
        <dbReference type="SAM" id="MobiDB-lite"/>
    </source>
</evidence>
<sequence>MPIFKGIKLTIVSQYELKVHTELPHPDSSSQFTHRATLRDSNVFPQLDPRPATMGESKADKILGREESSISCYIPSLAGARFWLRYSIEEAAAIKSSYYYFKLFMNGRLITSWGTNTKTGSNGQVMRAMFDPSERWNYLHDGIVYKNNGTECRPFFFNNQEAQSPARDGGLIEVRIYRAFGRRRKLPEPTEYKSQNEYGIVMPSGGLLDSPQDAKFYDYHLQDSKEKPFAVFKFHYRSWETLASQELVPSTLPKTMMGPSPSILVLNNGNPQALKPEFLYPFEEIDSSICVDEKDMKDSPLPKSWRSFPVVSPSPSLNLPPEAEGQATTPPARSGIPWMGPPDDYGARANSVFHDGDIPVSKFSQGSPQPPKLYKHRTTGPDSQKALPSVPLRDSADTTFSRRTSTSSRATSTMAPSITPSLLEHTERSTISPEPVIGVATLQTLKARHSVSISSSETMSDQRGSSKTKFIRRKFSKSPQSSIKAMPKSPTKQIPATVSDATLSHSPKNIERTEREEQDRIENSAISLSESEWMCRTPSPGRLGSQHTRVQTFQSPGIESDQTSGNSSDGGHVLRRKAMDWYDSLRRSSSSECSPSSQNRGKGIKVHSGNWI</sequence>
<name>A0A9P8CH80_9HELO</name>
<feature type="compositionally biased region" description="Polar residues" evidence="1">
    <location>
        <begin position="452"/>
        <end position="468"/>
    </location>
</feature>
<dbReference type="EMBL" id="MU253860">
    <property type="protein sequence ID" value="KAG9245191.1"/>
    <property type="molecule type" value="Genomic_DNA"/>
</dbReference>
<feature type="compositionally biased region" description="Low complexity" evidence="1">
    <location>
        <begin position="304"/>
        <end position="321"/>
    </location>
</feature>